<feature type="region of interest" description="Disordered" evidence="1">
    <location>
        <begin position="401"/>
        <end position="420"/>
    </location>
</feature>
<evidence type="ECO:0008006" key="5">
    <source>
        <dbReference type="Google" id="ProtNLM"/>
    </source>
</evidence>
<dbReference type="KEGG" id="slc:SL103_22075"/>
<protein>
    <recommendedName>
        <fullName evidence="5">Integral membrane protein</fullName>
    </recommendedName>
</protein>
<dbReference type="RefSeq" id="WP_069570688.1">
    <property type="nucleotide sequence ID" value="NZ_CP017157.1"/>
</dbReference>
<sequence length="420" mass="43733">MSSPRPLRYTGATVLLVLAVLLAPLATVSTWVSSQISDSSRYVQTVAPLATEPSVQDAVTDRLTNRVVGQVDVQGITNSLAATLKKAGAPPLVVEHTPELAGPLKDALTKTVHKVVSKVVTSDQFSQLWDVANRQAHAAVVKVLTGEGNSAVQARGNTVVLDIGTVVDNVKQHLVDAGFKKASAIPQPDRTITLLKTDKLQQAQTLMRLLNVLGVWLPVLALVCAALGIWVAPAHRVALLATAIGTGVMMAVLLIALVVLRGVYLDSVPPSALPENAAAAVFDTLVRFLRQSAWTVLLVSVITALAAALYGPSRAARAVRSGTTRGTGSVGRAAARRGMRTGTMGRWLDTHRGWTTGVVIAGGALALILWNYPTPGAVALVLGLVLLVLALLGVLAAAGGPPVRTPPGPDRPRGESPGPD</sequence>
<name>A0A1D7VP71_9ACTN</name>
<dbReference type="OrthoDB" id="4350291at2"/>
<feature type="transmembrane region" description="Helical" evidence="2">
    <location>
        <begin position="378"/>
        <end position="398"/>
    </location>
</feature>
<evidence type="ECO:0000256" key="1">
    <source>
        <dbReference type="SAM" id="MobiDB-lite"/>
    </source>
</evidence>
<evidence type="ECO:0000313" key="3">
    <source>
        <dbReference type="EMBL" id="AOP48563.1"/>
    </source>
</evidence>
<accession>A0A1D7VP71</accession>
<proteinExistence type="predicted"/>
<feature type="transmembrane region" description="Helical" evidence="2">
    <location>
        <begin position="292"/>
        <end position="311"/>
    </location>
</feature>
<dbReference type="Proteomes" id="UP000094094">
    <property type="component" value="Chromosome"/>
</dbReference>
<evidence type="ECO:0000313" key="4">
    <source>
        <dbReference type="Proteomes" id="UP000094094"/>
    </source>
</evidence>
<feature type="transmembrane region" description="Helical" evidence="2">
    <location>
        <begin position="209"/>
        <end position="230"/>
    </location>
</feature>
<gene>
    <name evidence="3" type="ORF">SL103_22075</name>
</gene>
<feature type="transmembrane region" description="Helical" evidence="2">
    <location>
        <begin position="354"/>
        <end position="372"/>
    </location>
</feature>
<dbReference type="EMBL" id="CP017157">
    <property type="protein sequence ID" value="AOP48563.1"/>
    <property type="molecule type" value="Genomic_DNA"/>
</dbReference>
<keyword evidence="2" id="KW-0812">Transmembrane</keyword>
<organism evidence="3 4">
    <name type="scientific">Streptomyces lydicus</name>
    <dbReference type="NCBI Taxonomy" id="47763"/>
    <lineage>
        <taxon>Bacteria</taxon>
        <taxon>Bacillati</taxon>
        <taxon>Actinomycetota</taxon>
        <taxon>Actinomycetes</taxon>
        <taxon>Kitasatosporales</taxon>
        <taxon>Streptomycetaceae</taxon>
        <taxon>Streptomyces</taxon>
    </lineage>
</organism>
<keyword evidence="4" id="KW-1185">Reference proteome</keyword>
<keyword evidence="2" id="KW-0472">Membrane</keyword>
<reference evidence="3 4" key="1">
    <citation type="submission" date="2016-09" db="EMBL/GenBank/DDBJ databases">
        <title>Complete genome sequencing of Streptomyces lydicus 103 and metabolic pathways analysis of antibiotic biosynthesis.</title>
        <authorList>
            <person name="Jia N."/>
            <person name="Ding M.-Z."/>
            <person name="Gao F."/>
            <person name="Yuan Y.-J."/>
        </authorList>
    </citation>
    <scope>NUCLEOTIDE SEQUENCE [LARGE SCALE GENOMIC DNA]</scope>
    <source>
        <strain evidence="3 4">103</strain>
    </source>
</reference>
<dbReference type="AlphaFoldDB" id="A0A1D7VP71"/>
<evidence type="ECO:0000256" key="2">
    <source>
        <dbReference type="SAM" id="Phobius"/>
    </source>
</evidence>
<keyword evidence="2" id="KW-1133">Transmembrane helix</keyword>
<feature type="transmembrane region" description="Helical" evidence="2">
    <location>
        <begin position="237"/>
        <end position="260"/>
    </location>
</feature>